<evidence type="ECO:0000259" key="4">
    <source>
        <dbReference type="Pfam" id="PF13525"/>
    </source>
</evidence>
<gene>
    <name evidence="5" type="ORF">Q767_08605</name>
</gene>
<sequence length="268" mass="31422">MNKFLYFLLFSVLFVSCSPYQKALKSEDLAFKYEIATQKYEKGKYEKAIRLFEQIAGPNRGKPQAEKLFYMFAQSYYKTEQYYLAGYQFESFAATYPKSEHREEAYFLSAKSYSKLSPVYSLDQTDTDKAIDKLQTFINNYPNSEYFAEANKIIVELRDKLEKKAFEIAKAYGMVQNPINDYKAGIKALDNFISDYPGTQFKEEALYYKFDFSYNYAMKSIFSKMEERLNSAKLAHASLMRYKADTKYKKDADEKLALIDVELQKFSK</sequence>
<proteinExistence type="predicted"/>
<dbReference type="NCBIfam" id="TIGR03302">
    <property type="entry name" value="OM_YfiO"/>
    <property type="match status" value="1"/>
</dbReference>
<evidence type="ECO:0000256" key="3">
    <source>
        <dbReference type="ARBA" id="ARBA00023237"/>
    </source>
</evidence>
<keyword evidence="3" id="KW-0998">Cell outer membrane</keyword>
<name>V6S2H1_9FLAO</name>
<dbReference type="InterPro" id="IPR017689">
    <property type="entry name" value="BamD"/>
</dbReference>
<organism evidence="5 6">
    <name type="scientific">Flavobacterium enshiense DK69</name>
    <dbReference type="NCBI Taxonomy" id="1107311"/>
    <lineage>
        <taxon>Bacteria</taxon>
        <taxon>Pseudomonadati</taxon>
        <taxon>Bacteroidota</taxon>
        <taxon>Flavobacteriia</taxon>
        <taxon>Flavobacteriales</taxon>
        <taxon>Flavobacteriaceae</taxon>
        <taxon>Flavobacterium</taxon>
    </lineage>
</organism>
<dbReference type="Proteomes" id="UP000030149">
    <property type="component" value="Unassembled WGS sequence"/>
</dbReference>
<keyword evidence="2" id="KW-0472">Membrane</keyword>
<dbReference type="RefSeq" id="WP_023574905.1">
    <property type="nucleotide sequence ID" value="NZ_AVCS01000028.1"/>
</dbReference>
<evidence type="ECO:0000313" key="5">
    <source>
        <dbReference type="EMBL" id="KGO95742.1"/>
    </source>
</evidence>
<dbReference type="SUPFAM" id="SSF48452">
    <property type="entry name" value="TPR-like"/>
    <property type="match status" value="1"/>
</dbReference>
<reference evidence="6" key="1">
    <citation type="submission" date="2013-09" db="EMBL/GenBank/DDBJ databases">
        <authorList>
            <person name="Zeng Z."/>
            <person name="Chen C."/>
        </authorList>
    </citation>
    <scope>NUCLEOTIDE SEQUENCE [LARGE SCALE GENOMIC DNA]</scope>
    <source>
        <strain evidence="6">DK69</strain>
    </source>
</reference>
<dbReference type="EMBL" id="JRLZ01000008">
    <property type="protein sequence ID" value="KGO95742.1"/>
    <property type="molecule type" value="Genomic_DNA"/>
</dbReference>
<evidence type="ECO:0000313" key="6">
    <source>
        <dbReference type="Proteomes" id="UP000030149"/>
    </source>
</evidence>
<dbReference type="AlphaFoldDB" id="V6S2H1"/>
<dbReference type="Gene3D" id="1.25.40.10">
    <property type="entry name" value="Tetratricopeptide repeat domain"/>
    <property type="match status" value="1"/>
</dbReference>
<dbReference type="Pfam" id="PF13525">
    <property type="entry name" value="YfiO"/>
    <property type="match status" value="1"/>
</dbReference>
<protein>
    <submittedName>
        <fullName evidence="5">Lipoprotein</fullName>
    </submittedName>
</protein>
<dbReference type="InterPro" id="IPR011990">
    <property type="entry name" value="TPR-like_helical_dom_sf"/>
</dbReference>
<evidence type="ECO:0000256" key="2">
    <source>
        <dbReference type="ARBA" id="ARBA00023136"/>
    </source>
</evidence>
<evidence type="ECO:0000256" key="1">
    <source>
        <dbReference type="ARBA" id="ARBA00022729"/>
    </source>
</evidence>
<keyword evidence="6" id="KW-1185">Reference proteome</keyword>
<dbReference type="STRING" id="1107311.Q767_08605"/>
<dbReference type="InterPro" id="IPR039565">
    <property type="entry name" value="BamD-like"/>
</dbReference>
<feature type="domain" description="Outer membrane lipoprotein BamD-like" evidence="4">
    <location>
        <begin position="33"/>
        <end position="175"/>
    </location>
</feature>
<dbReference type="eggNOG" id="COG4105">
    <property type="taxonomic scope" value="Bacteria"/>
</dbReference>
<keyword evidence="1" id="KW-0732">Signal</keyword>
<dbReference type="PATRIC" id="fig|1107311.3.peg.2917"/>
<comment type="caution">
    <text evidence="5">The sequence shown here is derived from an EMBL/GenBank/DDBJ whole genome shotgun (WGS) entry which is preliminary data.</text>
</comment>
<dbReference type="PROSITE" id="PS51257">
    <property type="entry name" value="PROKAR_LIPOPROTEIN"/>
    <property type="match status" value="1"/>
</dbReference>
<reference evidence="5 6" key="2">
    <citation type="journal article" date="2015" name="Stand. Genomic Sci.">
        <title>High quality draft genomic sequence of Flavobacterium enshiense DK69(T) and comparison among Flavobacterium genomes.</title>
        <authorList>
            <person name="Zeng Z."/>
            <person name="Chen C."/>
            <person name="Du H."/>
            <person name="Wang G."/>
            <person name="Li M."/>
        </authorList>
    </citation>
    <scope>NUCLEOTIDE SEQUENCE [LARGE SCALE GENOMIC DNA]</scope>
    <source>
        <strain evidence="5 6">DK69</strain>
    </source>
</reference>
<dbReference type="OrthoDB" id="9770761at2"/>
<accession>V6S2H1</accession>
<keyword evidence="5" id="KW-0449">Lipoprotein</keyword>